<dbReference type="Pfam" id="PF13847">
    <property type="entry name" value="Methyltransf_31"/>
    <property type="match status" value="1"/>
</dbReference>
<comment type="caution">
    <text evidence="3">The sequence shown here is derived from an EMBL/GenBank/DDBJ whole genome shotgun (WGS) entry which is preliminary data.</text>
</comment>
<accession>A0A9P4K079</accession>
<reference evidence="4" key="1">
    <citation type="journal article" date="2020" name="Stud. Mycol.">
        <title>101 Dothideomycetes genomes: A test case for predicting lifestyles and emergence of pathogens.</title>
        <authorList>
            <person name="Haridas S."/>
            <person name="Albert R."/>
            <person name="Binder M."/>
            <person name="Bloem J."/>
            <person name="LaButti K."/>
            <person name="Salamov A."/>
            <person name="Andreopoulos B."/>
            <person name="Baker S."/>
            <person name="Barry K."/>
            <person name="Bills G."/>
            <person name="Bluhm B."/>
            <person name="Cannon C."/>
            <person name="Castanera R."/>
            <person name="Culley D."/>
            <person name="Daum C."/>
            <person name="Ezra D."/>
            <person name="Gonzalez J."/>
            <person name="Henrissat B."/>
            <person name="Kuo A."/>
            <person name="Liang C."/>
            <person name="Lipzen A."/>
            <person name="Lutzoni F."/>
            <person name="Magnuson J."/>
            <person name="Mondo S."/>
            <person name="Nolan M."/>
            <person name="Ohm R."/>
            <person name="Pangilinan J."/>
            <person name="Park H.-J."/>
            <person name="Ramirez L."/>
            <person name="Alfaro M."/>
            <person name="Sun H."/>
            <person name="Tritt A."/>
            <person name="Yoshinaga Y."/>
            <person name="Zwiers L.-H."/>
            <person name="Turgeon B."/>
            <person name="Goodwin S."/>
            <person name="Spatafora J."/>
            <person name="Crous P."/>
            <person name="Grigoriev I."/>
        </authorList>
    </citation>
    <scope>NUCLEOTIDE SEQUENCE [LARGE SCALE GENOMIC DNA]</scope>
    <source>
        <strain evidence="4">CBS 304.66</strain>
    </source>
</reference>
<keyword evidence="3" id="KW-0808">Transferase</keyword>
<dbReference type="OrthoDB" id="10017101at2759"/>
<sequence>MEDSKPSTYSQGHSRSVTANHASRTAEKEGGFVLPHLKPAYKILDIGCGPGSISTGFARYVPEGSVMGVDLTGEVLEQARQHLSKQLSPPSNITFEYGNVLDGLKYANSTFDVVFCNQVLTHIPDPVKAMQEMRRVLAPGGFIACREADMPYRWYPYLPGLQLLDKYMYGMVFGGTDLSHPANPPHQPEYRGGELIHVWARKAGFDPKKMLKGVGTEVRASEQERAFFSGVHRGRIQQGGMRERFMTLGASEEDINLMIKDLDAWERDIDGWFAILHGETMCWA</sequence>
<feature type="domain" description="Methyltransferase" evidence="2">
    <location>
        <begin position="38"/>
        <end position="149"/>
    </location>
</feature>
<evidence type="ECO:0000256" key="1">
    <source>
        <dbReference type="SAM" id="MobiDB-lite"/>
    </source>
</evidence>
<dbReference type="InterPro" id="IPR029063">
    <property type="entry name" value="SAM-dependent_MTases_sf"/>
</dbReference>
<protein>
    <submittedName>
        <fullName evidence="3">S-adenosyl-L-methionine-dependent methyltransferase</fullName>
    </submittedName>
</protein>
<dbReference type="GO" id="GO:0008168">
    <property type="term" value="F:methyltransferase activity"/>
    <property type="evidence" value="ECO:0007669"/>
    <property type="project" value="UniProtKB-KW"/>
</dbReference>
<gene>
    <name evidence="3" type="ORF">CC78DRAFT_593020</name>
</gene>
<keyword evidence="3" id="KW-0489">Methyltransferase</keyword>
<evidence type="ECO:0000313" key="3">
    <source>
        <dbReference type="EMBL" id="KAF2259040.1"/>
    </source>
</evidence>
<dbReference type="AlphaFoldDB" id="A0A9P4K079"/>
<evidence type="ECO:0000259" key="2">
    <source>
        <dbReference type="Pfam" id="PF13847"/>
    </source>
</evidence>
<name>A0A9P4K079_9PLEO</name>
<dbReference type="InterPro" id="IPR025714">
    <property type="entry name" value="Methyltranfer_dom"/>
</dbReference>
<feature type="compositionally biased region" description="Polar residues" evidence="1">
    <location>
        <begin position="1"/>
        <end position="23"/>
    </location>
</feature>
<feature type="region of interest" description="Disordered" evidence="1">
    <location>
        <begin position="1"/>
        <end position="24"/>
    </location>
</feature>
<keyword evidence="4" id="KW-1185">Reference proteome</keyword>
<dbReference type="SUPFAM" id="SSF53335">
    <property type="entry name" value="S-adenosyl-L-methionine-dependent methyltransferases"/>
    <property type="match status" value="1"/>
</dbReference>
<dbReference type="CDD" id="cd02440">
    <property type="entry name" value="AdoMet_MTases"/>
    <property type="match status" value="1"/>
</dbReference>
<dbReference type="EMBL" id="ML986723">
    <property type="protein sequence ID" value="KAF2259040.1"/>
    <property type="molecule type" value="Genomic_DNA"/>
</dbReference>
<dbReference type="Gene3D" id="3.40.50.150">
    <property type="entry name" value="Vaccinia Virus protein VP39"/>
    <property type="match status" value="1"/>
</dbReference>
<organism evidence="3 4">
    <name type="scientific">Lojkania enalia</name>
    <dbReference type="NCBI Taxonomy" id="147567"/>
    <lineage>
        <taxon>Eukaryota</taxon>
        <taxon>Fungi</taxon>
        <taxon>Dikarya</taxon>
        <taxon>Ascomycota</taxon>
        <taxon>Pezizomycotina</taxon>
        <taxon>Dothideomycetes</taxon>
        <taxon>Pleosporomycetidae</taxon>
        <taxon>Pleosporales</taxon>
        <taxon>Pleosporales incertae sedis</taxon>
        <taxon>Lojkania</taxon>
    </lineage>
</organism>
<dbReference type="PANTHER" id="PTHR43591">
    <property type="entry name" value="METHYLTRANSFERASE"/>
    <property type="match status" value="1"/>
</dbReference>
<proteinExistence type="predicted"/>
<evidence type="ECO:0000313" key="4">
    <source>
        <dbReference type="Proteomes" id="UP000800093"/>
    </source>
</evidence>
<dbReference type="PANTHER" id="PTHR43591:SF24">
    <property type="entry name" value="2-METHOXY-6-POLYPRENYL-1,4-BENZOQUINOL METHYLASE, MITOCHONDRIAL"/>
    <property type="match status" value="1"/>
</dbReference>
<dbReference type="GO" id="GO:0032259">
    <property type="term" value="P:methylation"/>
    <property type="evidence" value="ECO:0007669"/>
    <property type="project" value="UniProtKB-KW"/>
</dbReference>
<dbReference type="Proteomes" id="UP000800093">
    <property type="component" value="Unassembled WGS sequence"/>
</dbReference>